<dbReference type="STRING" id="1610493.RPIT_14245"/>
<gene>
    <name evidence="1" type="ORF">RPIT_14245</name>
</gene>
<dbReference type="KEGG" id="tfl:RPIT_14245"/>
<protein>
    <submittedName>
        <fullName evidence="1">Uncharacterized protein</fullName>
    </submittedName>
</protein>
<keyword evidence="2" id="KW-1185">Reference proteome</keyword>
<reference evidence="1 2" key="1">
    <citation type="journal article" date="2016" name="Int. J. Syst. Evol. Microbiol.">
        <title>Tessaracoccus flavus sp. nov., isolated from the drainage system of a lindane-producing factory.</title>
        <authorList>
            <person name="Kumari R."/>
            <person name="Singh P."/>
            <person name="Schumann P."/>
            <person name="Lal R."/>
        </authorList>
    </citation>
    <scope>NUCLEOTIDE SEQUENCE [LARGE SCALE GENOMIC DNA]</scope>
    <source>
        <strain evidence="1 2">RP1T</strain>
    </source>
</reference>
<name>A0A1Q2CI80_9ACTN</name>
<proteinExistence type="predicted"/>
<evidence type="ECO:0000313" key="1">
    <source>
        <dbReference type="EMBL" id="AQP45821.1"/>
    </source>
</evidence>
<evidence type="ECO:0000313" key="2">
    <source>
        <dbReference type="Proteomes" id="UP000188324"/>
    </source>
</evidence>
<accession>A0A1Q2CI80</accession>
<dbReference type="Proteomes" id="UP000188324">
    <property type="component" value="Chromosome"/>
</dbReference>
<sequence length="60" mass="6608">MHENFHKAVALWVEATQPRPRDERGLSQSTENAILLAGAVAVAALIIGIITVYVERNLPR</sequence>
<organism evidence="1 2">
    <name type="scientific">Tessaracoccus flavus</name>
    <dbReference type="NCBI Taxonomy" id="1610493"/>
    <lineage>
        <taxon>Bacteria</taxon>
        <taxon>Bacillati</taxon>
        <taxon>Actinomycetota</taxon>
        <taxon>Actinomycetes</taxon>
        <taxon>Propionibacteriales</taxon>
        <taxon>Propionibacteriaceae</taxon>
        <taxon>Tessaracoccus</taxon>
    </lineage>
</organism>
<dbReference type="EMBL" id="CP019605">
    <property type="protein sequence ID" value="AQP45821.1"/>
    <property type="molecule type" value="Genomic_DNA"/>
</dbReference>
<dbReference type="AlphaFoldDB" id="A0A1Q2CI80"/>
<dbReference type="OrthoDB" id="3712193at2"/>